<proteinExistence type="predicted"/>
<gene>
    <name evidence="1" type="primary">LRO1</name>
    <name evidence="1" type="ORF">IWQ57_003023</name>
</gene>
<name>A0ACC1JYA2_9FUNG</name>
<dbReference type="EC" id="2.3.1.158" evidence="1"/>
<dbReference type="Proteomes" id="UP001140234">
    <property type="component" value="Unassembled WGS sequence"/>
</dbReference>
<keyword evidence="1" id="KW-0808">Transferase</keyword>
<dbReference type="EMBL" id="JANBUJ010000896">
    <property type="protein sequence ID" value="KAJ2769630.1"/>
    <property type="molecule type" value="Genomic_DNA"/>
</dbReference>
<keyword evidence="1" id="KW-0012">Acyltransferase</keyword>
<sequence>MADSSARQRRAPQRAGSSETDMATAVGTPQRCPTPPPGSKGRAGPTKRVGRRRWFVAGIVSGVAAAVLGILYTNPTQNTHIDWMQTQLGDFELSSLLPDSLLPDDFVRDITRMLAADTAAPATGEFEPAQSLVRDEALEKMHNVVLVPGIISSGLESWSTGSCSRPYFRQRLWGTATMFKAILLDKECWISHIMLDPRTGLDPPGVKLRAAEGLEAADYFITGYWIWGKAIANLAALGYDSTDMAMAAYDWRLSYHDLERRDQYFSRLQSRIEIWRRTTGKKTVLVAHSMGAQVVQYFLNWVGSDRGGGGGPAWVDAHIEAVVNLAGSTLGVPKTLSSLLSGEQRETVQPLASYLLDHFMNRRDMARIFRSWTGLPSLLPKGGNAVWGDLDSAPDDPAAASPDAPSFGRQLRFDAGPHDNQTMEDALGLLVRGLSADGRRLLRRDYSYGLFRTQAQMDAHRDDHRMWTNPLQHQLPNAPNLTIYCLYGHGVTTERAYHYTSDSDGAEGNGSSGQPPGLLRIDKTPRPLLPNVETGIVGGEGDGTVPLLSLGYMCAEGWRRPLFNPHGVRVVTREFAHTPLAAFKDIRGGEQAADHINILGNRGATADILRVVAGRGRLLDDHITSNIRQYASRVDI</sequence>
<keyword evidence="2" id="KW-1185">Reference proteome</keyword>
<comment type="caution">
    <text evidence="1">The sequence shown here is derived from an EMBL/GenBank/DDBJ whole genome shotgun (WGS) entry which is preliminary data.</text>
</comment>
<reference evidence="1" key="1">
    <citation type="submission" date="2022-07" db="EMBL/GenBank/DDBJ databases">
        <title>Phylogenomic reconstructions and comparative analyses of Kickxellomycotina fungi.</title>
        <authorList>
            <person name="Reynolds N.K."/>
            <person name="Stajich J.E."/>
            <person name="Barry K."/>
            <person name="Grigoriev I.V."/>
            <person name="Crous P."/>
            <person name="Smith M.E."/>
        </authorList>
    </citation>
    <scope>NUCLEOTIDE SEQUENCE</scope>
    <source>
        <strain evidence="1">CBS 109366</strain>
    </source>
</reference>
<evidence type="ECO:0000313" key="2">
    <source>
        <dbReference type="Proteomes" id="UP001140234"/>
    </source>
</evidence>
<protein>
    <submittedName>
        <fullName evidence="1">Phospholipid:diacylglycerol acyltransferase</fullName>
        <ecNumber evidence="1">2.3.1.158</ecNumber>
    </submittedName>
</protein>
<organism evidence="1 2">
    <name type="scientific">Coemansia nantahalensis</name>
    <dbReference type="NCBI Taxonomy" id="2789366"/>
    <lineage>
        <taxon>Eukaryota</taxon>
        <taxon>Fungi</taxon>
        <taxon>Fungi incertae sedis</taxon>
        <taxon>Zoopagomycota</taxon>
        <taxon>Kickxellomycotina</taxon>
        <taxon>Kickxellomycetes</taxon>
        <taxon>Kickxellales</taxon>
        <taxon>Kickxellaceae</taxon>
        <taxon>Coemansia</taxon>
    </lineage>
</organism>
<evidence type="ECO:0000313" key="1">
    <source>
        <dbReference type="EMBL" id="KAJ2769630.1"/>
    </source>
</evidence>
<accession>A0ACC1JYA2</accession>